<evidence type="ECO:0000313" key="1">
    <source>
        <dbReference type="EMBL" id="KAJ2810679.1"/>
    </source>
</evidence>
<comment type="caution">
    <text evidence="1">The sequence shown here is derived from an EMBL/GenBank/DDBJ whole genome shotgun (WGS) entry which is preliminary data.</text>
</comment>
<protein>
    <submittedName>
        <fullName evidence="1">Uncharacterized protein</fullName>
    </submittedName>
</protein>
<keyword evidence="2" id="KW-1185">Reference proteome</keyword>
<name>A0ACC1LKP4_9FUNG</name>
<dbReference type="Proteomes" id="UP001140096">
    <property type="component" value="Unassembled WGS sequence"/>
</dbReference>
<gene>
    <name evidence="1" type="ORF">H4S07_002536</name>
</gene>
<sequence length="546" mass="58369">MSFICSRKYPHLQRPSLHNITLNLNVYFIVVSGEAPTEAVISGKTGRVYEKRLLQKYLDENRHHEPQSEHELTADDIIAVHGDAPSVKPRPPTLTSIPALLSTFQNEWDALVLETFSLKQQYHQVRQELSQALYQNDAACRVVARLMKERDDARTALATLQAQVSAFEPPTKTPMEVDTQPPTAEEPAADGDPAQAYYDTAAETAKALSKGRVKREVPADLASADAWKSAKESAAVASLHTTTKPGITALDVAQAGTLLLTAGMDNHAEVYARPSDTVIGTLKGHTKRLTAALWLGPASPTAAIITASADKSVRVWAAKPANAEEGADVRAMGWVKKAIVKHHKAEVVGLALHPSGKYFASAAADGQWAIHDAEAGAVVVSGSVDAPLSQVAYHPDGAFLGLGTADGSAKILDVRQQQVLATLPVGEGPVTGLHFSENGYHFATTTKDEVAVWDLRKQTKTHAWSLADLSAEAFADARFDASGKYLAVAATAAVHVFRVKGWLSLAVLPCADTANALQWIGHLSTGLAVACLENSVHIYEPSSSSL</sequence>
<dbReference type="EMBL" id="JANBUP010000642">
    <property type="protein sequence ID" value="KAJ2810679.1"/>
    <property type="molecule type" value="Genomic_DNA"/>
</dbReference>
<proteinExistence type="predicted"/>
<organism evidence="1 2">
    <name type="scientific">Coemansia furcata</name>
    <dbReference type="NCBI Taxonomy" id="417177"/>
    <lineage>
        <taxon>Eukaryota</taxon>
        <taxon>Fungi</taxon>
        <taxon>Fungi incertae sedis</taxon>
        <taxon>Zoopagomycota</taxon>
        <taxon>Kickxellomycotina</taxon>
        <taxon>Kickxellomycetes</taxon>
        <taxon>Kickxellales</taxon>
        <taxon>Kickxellaceae</taxon>
        <taxon>Coemansia</taxon>
    </lineage>
</organism>
<evidence type="ECO:0000313" key="2">
    <source>
        <dbReference type="Proteomes" id="UP001140096"/>
    </source>
</evidence>
<reference evidence="1" key="1">
    <citation type="submission" date="2022-07" db="EMBL/GenBank/DDBJ databases">
        <title>Phylogenomic reconstructions and comparative analyses of Kickxellomycotina fungi.</title>
        <authorList>
            <person name="Reynolds N.K."/>
            <person name="Stajich J.E."/>
            <person name="Barry K."/>
            <person name="Grigoriev I.V."/>
            <person name="Crous P."/>
            <person name="Smith M.E."/>
        </authorList>
    </citation>
    <scope>NUCLEOTIDE SEQUENCE</scope>
    <source>
        <strain evidence="1">CBS 102833</strain>
    </source>
</reference>
<accession>A0ACC1LKP4</accession>